<dbReference type="SUPFAM" id="SSF53254">
    <property type="entry name" value="Phosphoglycerate mutase-like"/>
    <property type="match status" value="1"/>
</dbReference>
<evidence type="ECO:0000313" key="1">
    <source>
        <dbReference type="EMBL" id="AEJ03615.1"/>
    </source>
</evidence>
<organism evidence="1 2">
    <name type="scientific">Stutzerimonas stutzeri (strain ATCC 17588 / DSM 5190 / CCUG 11256 / JCM 5965 / LMG 11199 / NBRC 14165 / NCIMB 11358 / Stanier 221)</name>
    <name type="common">Pseudomonas stutzeri</name>
    <dbReference type="NCBI Taxonomy" id="96563"/>
    <lineage>
        <taxon>Bacteria</taxon>
        <taxon>Pseudomonadati</taxon>
        <taxon>Pseudomonadota</taxon>
        <taxon>Gammaproteobacteria</taxon>
        <taxon>Pseudomonadales</taxon>
        <taxon>Pseudomonadaceae</taxon>
        <taxon>Stutzerimonas</taxon>
    </lineage>
</organism>
<dbReference type="Proteomes" id="UP000008932">
    <property type="component" value="Chromosome"/>
</dbReference>
<reference evidence="2" key="3">
    <citation type="submission" date="2011-06" db="EMBL/GenBank/DDBJ databases">
        <title>Complete genome sequence of Pseudomonas stutzeri strain CGMCC 1.1803.</title>
        <authorList>
            <person name="Yan Y."/>
            <person name="Chen M."/>
            <person name="Lu W."/>
            <person name="Zhang W."/>
            <person name="Ping S."/>
            <person name="Lin M."/>
        </authorList>
    </citation>
    <scope>NUCLEOTIDE SEQUENCE [LARGE SCALE GENOMIC DNA]</scope>
    <source>
        <strain evidence="2">ATCC 17588 / DSM 5190 / CCUG 11256 / JCM 5965 / LMG 11199 / NCIMB 11358 / Stanier 221</strain>
    </source>
</reference>
<accession>F8H667</accession>
<evidence type="ECO:0008006" key="3">
    <source>
        <dbReference type="Google" id="ProtNLM"/>
    </source>
</evidence>
<dbReference type="HOGENOM" id="CLU_109730_0_0_6"/>
<name>F8H667_STUS2</name>
<evidence type="ECO:0000313" key="2">
    <source>
        <dbReference type="Proteomes" id="UP000008932"/>
    </source>
</evidence>
<sequence>MMQQAISLDPSRFTDMQIILVRHGRPDHGAARWSTPIGMKAWVARYNAAAVATGERPDSLVELAGSVGIVVCSSLQRCVESRSQLACDCCQEPDPLFAEAHLPYPDWGLPLLPSRFWRLVFRGAWFLGFSSHTEPVGESTERARAAADRLIALAEEHSSVLLMGHKIMNALIARELRRRGWKGPMFPLLSGYWQPSRYTRA</sequence>
<dbReference type="KEGG" id="psz:PSTAB_0334"/>
<reference key="2">
    <citation type="submission" date="2011-06" db="EMBL/GenBank/DDBJ databases">
        <title>Complete Genome Sequence of Pseudomonas stutzeri Strain CGMCC 1.1803.</title>
        <authorList>
            <person name="Yan Y."/>
            <person name="Chen M."/>
            <person name="Lu W."/>
            <person name="Zhang W."/>
            <person name="Ping S."/>
            <person name="Lin M."/>
        </authorList>
    </citation>
    <scope>NUCLEOTIDE SEQUENCE</scope>
    <source>
        <strain>ATCC 17588</strain>
    </source>
</reference>
<proteinExistence type="predicted"/>
<dbReference type="InterPro" id="IPR029033">
    <property type="entry name" value="His_PPase_superfam"/>
</dbReference>
<gene>
    <name evidence="1" type="ordered locus">PSTAB_0334</name>
</gene>
<reference evidence="1 2" key="1">
    <citation type="journal article" date="2011" name="J. Bacteriol.">
        <title>Complete Genome Sequence of the Type Strain Pseudomonas stutzeri CGMCC 1.1803.</title>
        <authorList>
            <person name="Chen M."/>
            <person name="Yan Y."/>
            <person name="Zhang W."/>
            <person name="Lu W."/>
            <person name="Wang J."/>
            <person name="Ping S."/>
            <person name="Lin M."/>
        </authorList>
    </citation>
    <scope>NUCLEOTIDE SEQUENCE [LARGE SCALE GENOMIC DNA]</scope>
    <source>
        <strain evidence="2">ATCC 17588 / DSM 5190 / CCUG 11256 / JCM 5965 / LMG 11199 / NCIMB 11358 / Stanier 221</strain>
    </source>
</reference>
<dbReference type="EMBL" id="CP002881">
    <property type="protein sequence ID" value="AEJ03615.1"/>
    <property type="molecule type" value="Genomic_DNA"/>
</dbReference>
<dbReference type="AlphaFoldDB" id="F8H667"/>
<dbReference type="Gene3D" id="3.40.50.1240">
    <property type="entry name" value="Phosphoglycerate mutase-like"/>
    <property type="match status" value="1"/>
</dbReference>
<protein>
    <recommendedName>
        <fullName evidence="3">Fructose-2,6-bisphosphatase</fullName>
    </recommendedName>
</protein>